<evidence type="ECO:0000313" key="2">
    <source>
        <dbReference type="Proteomes" id="UP000002145"/>
    </source>
</evidence>
<organism evidence="1 2">
    <name type="scientific">Acetivibrio thermocellus (strain ATCC 27405 / DSM 1237 / JCM 9322 / NBRC 103400 / NCIMB 10682 / NRRL B-4536 / VPI 7372)</name>
    <name type="common">Clostridium thermocellum</name>
    <dbReference type="NCBI Taxonomy" id="203119"/>
    <lineage>
        <taxon>Bacteria</taxon>
        <taxon>Bacillati</taxon>
        <taxon>Bacillota</taxon>
        <taxon>Clostridia</taxon>
        <taxon>Eubacteriales</taxon>
        <taxon>Oscillospiraceae</taxon>
        <taxon>Acetivibrio</taxon>
    </lineage>
</organism>
<dbReference type="InterPro" id="IPR049254">
    <property type="entry name" value="Phage_tail_terminator"/>
</dbReference>
<protein>
    <recommendedName>
        <fullName evidence="3">Phage protein</fullName>
    </recommendedName>
</protein>
<dbReference type="Proteomes" id="UP000002145">
    <property type="component" value="Chromosome"/>
</dbReference>
<proteinExistence type="predicted"/>
<reference evidence="1 2" key="2">
    <citation type="journal article" date="2013" name="Biotechnol. Biofuels">
        <title>Global transcriptome analysis of Clostridium thermocellum ATCC 27405 during growth on dilute acid pretreated Populus and switchgrass.</title>
        <authorList>
            <person name="Wilson C.M."/>
            <person name="Rodriguez M.Jr."/>
            <person name="Johnson C.M."/>
            <person name="Martin S.L."/>
            <person name="Chu T.M."/>
            <person name="Wolfinger R.D."/>
            <person name="Hauser L.J."/>
            <person name="Land M.L."/>
            <person name="Klingeman D.M."/>
            <person name="Syed M.H."/>
            <person name="Ragauskas A.J."/>
            <person name="Tschaplinski T.J."/>
            <person name="Mielenz J.R."/>
            <person name="Brown S.D."/>
        </authorList>
    </citation>
    <scope>NUCLEOTIDE SEQUENCE [LARGE SCALE GENOMIC DNA]</scope>
    <source>
        <strain evidence="2">ATCC 27405 / DSM 1237 / JCM 9322 / NBRC 103400 / NCIMB 10682 / NRRL B-4536 / VPI 7372</strain>
    </source>
</reference>
<keyword evidence="2" id="KW-1185">Reference proteome</keyword>
<dbReference type="AlphaFoldDB" id="A3DIA6"/>
<reference evidence="2" key="1">
    <citation type="submission" date="2007-02" db="EMBL/GenBank/DDBJ databases">
        <title>Complete sequence of Clostridium thermocellum ATCC 27405.</title>
        <authorList>
            <consortium name="US DOE Joint Genome Institute"/>
            <person name="Copeland A."/>
            <person name="Lucas S."/>
            <person name="Lapidus A."/>
            <person name="Barry K."/>
            <person name="Detter J.C."/>
            <person name="Glavina del Rio T."/>
            <person name="Hammon N."/>
            <person name="Israni S."/>
            <person name="Dalin E."/>
            <person name="Tice H."/>
            <person name="Pitluck S."/>
            <person name="Chertkov O."/>
            <person name="Brettin T."/>
            <person name="Bruce D."/>
            <person name="Han C."/>
            <person name="Tapia R."/>
            <person name="Gilna P."/>
            <person name="Schmutz J."/>
            <person name="Larimer F."/>
            <person name="Land M."/>
            <person name="Hauser L."/>
            <person name="Kyrpides N."/>
            <person name="Mikhailova N."/>
            <person name="Wu J.H.D."/>
            <person name="Newcomb M."/>
            <person name="Richardson P."/>
        </authorList>
    </citation>
    <scope>NUCLEOTIDE SEQUENCE [LARGE SCALE GENOMIC DNA]</scope>
    <source>
        <strain evidence="2">ATCC 27405 / DSM 1237 / JCM 9322 / NBRC 103400 / NCIMB 10682 / NRRL B-4536 / VPI 7372</strain>
    </source>
</reference>
<name>A3DIA6_ACET2</name>
<dbReference type="STRING" id="203119.Cthe_2483"/>
<dbReference type="eggNOG" id="ENOG50332SH">
    <property type="taxonomic scope" value="Bacteria"/>
</dbReference>
<dbReference type="OrthoDB" id="2063617at2"/>
<evidence type="ECO:0000313" key="1">
    <source>
        <dbReference type="EMBL" id="ABN53685.1"/>
    </source>
</evidence>
<sequence length="139" mass="15759">MISEIKQAIAQKIHEQYPSSTIYDEDIPQNFKTPSFLVTVIEQSYGKRLANKYNSTVSFDVAYFSDKGKNEVKSDCQAVQVNLLRAFDLVGTFRVQNLQATIVDNVLHITFDVRYSEIKTGEEIPKMQAQATNTDIKTS</sequence>
<dbReference type="HOGENOM" id="CLU_136731_2_0_9"/>
<gene>
    <name evidence="1" type="ordered locus">Cthe_2483</name>
</gene>
<dbReference type="Pfam" id="PF20765">
    <property type="entry name" value="Phage_tail_terminator_8"/>
    <property type="match status" value="1"/>
</dbReference>
<evidence type="ECO:0008006" key="3">
    <source>
        <dbReference type="Google" id="ProtNLM"/>
    </source>
</evidence>
<dbReference type="RefSeq" id="WP_020457828.1">
    <property type="nucleotide sequence ID" value="NC_009012.1"/>
</dbReference>
<accession>A3DIA6</accession>
<dbReference type="GeneID" id="35803299"/>
<dbReference type="KEGG" id="cth:Cthe_2483"/>
<dbReference type="EMBL" id="CP000568">
    <property type="protein sequence ID" value="ABN53685.1"/>
    <property type="molecule type" value="Genomic_DNA"/>
</dbReference>